<dbReference type="EMBL" id="VSSQ01004229">
    <property type="protein sequence ID" value="MPM24293.1"/>
    <property type="molecule type" value="Genomic_DNA"/>
</dbReference>
<gene>
    <name evidence="8" type="primary">phoR_9</name>
    <name evidence="8" type="ORF">SDC9_70774</name>
</gene>
<feature type="domain" description="Histidine kinase" evidence="7">
    <location>
        <begin position="1"/>
        <end position="109"/>
    </location>
</feature>
<evidence type="ECO:0000256" key="5">
    <source>
        <dbReference type="ARBA" id="ARBA00022777"/>
    </source>
</evidence>
<dbReference type="InterPro" id="IPR050351">
    <property type="entry name" value="BphY/WalK/GraS-like"/>
</dbReference>
<dbReference type="GO" id="GO:0004721">
    <property type="term" value="F:phosphoprotein phosphatase activity"/>
    <property type="evidence" value="ECO:0007669"/>
    <property type="project" value="TreeGrafter"/>
</dbReference>
<evidence type="ECO:0000313" key="8">
    <source>
        <dbReference type="EMBL" id="MPM24293.1"/>
    </source>
</evidence>
<dbReference type="GO" id="GO:0016036">
    <property type="term" value="P:cellular response to phosphate starvation"/>
    <property type="evidence" value="ECO:0007669"/>
    <property type="project" value="TreeGrafter"/>
</dbReference>
<dbReference type="CDD" id="cd00075">
    <property type="entry name" value="HATPase"/>
    <property type="match status" value="1"/>
</dbReference>
<dbReference type="PRINTS" id="PR00344">
    <property type="entry name" value="BCTRLSENSOR"/>
</dbReference>
<dbReference type="AlphaFoldDB" id="A0A644YCN6"/>
<reference evidence="8" key="1">
    <citation type="submission" date="2019-08" db="EMBL/GenBank/DDBJ databases">
        <authorList>
            <person name="Kucharzyk K."/>
            <person name="Murdoch R.W."/>
            <person name="Higgins S."/>
            <person name="Loffler F."/>
        </authorList>
    </citation>
    <scope>NUCLEOTIDE SEQUENCE</scope>
</reference>
<evidence type="ECO:0000259" key="7">
    <source>
        <dbReference type="PROSITE" id="PS50109"/>
    </source>
</evidence>
<dbReference type="Gene3D" id="3.30.565.10">
    <property type="entry name" value="Histidine kinase-like ATPase, C-terminal domain"/>
    <property type="match status" value="1"/>
</dbReference>
<comment type="catalytic activity">
    <reaction evidence="1">
        <text>ATP + protein L-histidine = ADP + protein N-phospho-L-histidine.</text>
        <dbReference type="EC" id="2.7.13.3"/>
    </reaction>
</comment>
<dbReference type="FunFam" id="3.30.565.10:FF:000006">
    <property type="entry name" value="Sensor histidine kinase WalK"/>
    <property type="match status" value="1"/>
</dbReference>
<keyword evidence="3" id="KW-0597">Phosphoprotein</keyword>
<dbReference type="InterPro" id="IPR036890">
    <property type="entry name" value="HATPase_C_sf"/>
</dbReference>
<organism evidence="8">
    <name type="scientific">bioreactor metagenome</name>
    <dbReference type="NCBI Taxonomy" id="1076179"/>
    <lineage>
        <taxon>unclassified sequences</taxon>
        <taxon>metagenomes</taxon>
        <taxon>ecological metagenomes</taxon>
    </lineage>
</organism>
<dbReference type="GO" id="GO:0005886">
    <property type="term" value="C:plasma membrane"/>
    <property type="evidence" value="ECO:0007669"/>
    <property type="project" value="TreeGrafter"/>
</dbReference>
<evidence type="ECO:0000256" key="1">
    <source>
        <dbReference type="ARBA" id="ARBA00000085"/>
    </source>
</evidence>
<dbReference type="EC" id="2.7.13.3" evidence="2"/>
<keyword evidence="4 8" id="KW-0808">Transferase</keyword>
<dbReference type="SUPFAM" id="SSF55874">
    <property type="entry name" value="ATPase domain of HSP90 chaperone/DNA topoisomerase II/histidine kinase"/>
    <property type="match status" value="1"/>
</dbReference>
<dbReference type="SMART" id="SM00387">
    <property type="entry name" value="HATPase_c"/>
    <property type="match status" value="1"/>
</dbReference>
<keyword evidence="5" id="KW-0418">Kinase</keyword>
<protein>
    <recommendedName>
        <fullName evidence="2">histidine kinase</fullName>
        <ecNumber evidence="2">2.7.13.3</ecNumber>
    </recommendedName>
</protein>
<dbReference type="Pfam" id="PF02518">
    <property type="entry name" value="HATPase_c"/>
    <property type="match status" value="1"/>
</dbReference>
<comment type="caution">
    <text evidence="8">The sequence shown here is derived from an EMBL/GenBank/DDBJ whole genome shotgun (WGS) entry which is preliminary data.</text>
</comment>
<dbReference type="InterPro" id="IPR005467">
    <property type="entry name" value="His_kinase_dom"/>
</dbReference>
<evidence type="ECO:0000256" key="2">
    <source>
        <dbReference type="ARBA" id="ARBA00012438"/>
    </source>
</evidence>
<dbReference type="PANTHER" id="PTHR45453:SF1">
    <property type="entry name" value="PHOSPHATE REGULON SENSOR PROTEIN PHOR"/>
    <property type="match status" value="1"/>
</dbReference>
<sequence>MFYNIIINAVRYSPEQGVIKVTTVLTSEEGKQYLKISFTDDGLGISAEDLPYIFEHFYRGDKSRDRKSGGSGIGLAIVKQLVEIHGGQVFVTSKLGEGSTFTVLLPVVFSA</sequence>
<evidence type="ECO:0000256" key="6">
    <source>
        <dbReference type="ARBA" id="ARBA00023012"/>
    </source>
</evidence>
<name>A0A644YCN6_9ZZZZ</name>
<dbReference type="PROSITE" id="PS50109">
    <property type="entry name" value="HIS_KIN"/>
    <property type="match status" value="1"/>
</dbReference>
<dbReference type="PANTHER" id="PTHR45453">
    <property type="entry name" value="PHOSPHATE REGULON SENSOR PROTEIN PHOR"/>
    <property type="match status" value="1"/>
</dbReference>
<dbReference type="InterPro" id="IPR004358">
    <property type="entry name" value="Sig_transdc_His_kin-like_C"/>
</dbReference>
<proteinExistence type="predicted"/>
<keyword evidence="6" id="KW-0902">Two-component regulatory system</keyword>
<dbReference type="GO" id="GO:0000155">
    <property type="term" value="F:phosphorelay sensor kinase activity"/>
    <property type="evidence" value="ECO:0007669"/>
    <property type="project" value="TreeGrafter"/>
</dbReference>
<evidence type="ECO:0000256" key="3">
    <source>
        <dbReference type="ARBA" id="ARBA00022553"/>
    </source>
</evidence>
<accession>A0A644YCN6</accession>
<dbReference type="InterPro" id="IPR003594">
    <property type="entry name" value="HATPase_dom"/>
</dbReference>
<evidence type="ECO:0000256" key="4">
    <source>
        <dbReference type="ARBA" id="ARBA00022679"/>
    </source>
</evidence>